<dbReference type="InterPro" id="IPR036097">
    <property type="entry name" value="HisK_dim/P_sf"/>
</dbReference>
<evidence type="ECO:0000313" key="11">
    <source>
        <dbReference type="EMBL" id="TWU55707.1"/>
    </source>
</evidence>
<dbReference type="SMART" id="SM00387">
    <property type="entry name" value="HATPase_c"/>
    <property type="match status" value="1"/>
</dbReference>
<dbReference type="Pfam" id="PF00512">
    <property type="entry name" value="HisKA"/>
    <property type="match status" value="1"/>
</dbReference>
<feature type="compositionally biased region" description="Polar residues" evidence="9">
    <location>
        <begin position="477"/>
        <end position="490"/>
    </location>
</feature>
<dbReference type="InterPro" id="IPR036890">
    <property type="entry name" value="HATPase_C_sf"/>
</dbReference>
<evidence type="ECO:0000313" key="12">
    <source>
        <dbReference type="Proteomes" id="UP000317977"/>
    </source>
</evidence>
<dbReference type="GO" id="GO:0005524">
    <property type="term" value="F:ATP binding"/>
    <property type="evidence" value="ECO:0007669"/>
    <property type="project" value="UniProtKB-KW"/>
</dbReference>
<keyword evidence="7" id="KW-0067">ATP-binding</keyword>
<keyword evidence="5" id="KW-0547">Nucleotide-binding</keyword>
<dbReference type="Proteomes" id="UP000317977">
    <property type="component" value="Unassembled WGS sequence"/>
</dbReference>
<dbReference type="InterPro" id="IPR005467">
    <property type="entry name" value="His_kinase_dom"/>
</dbReference>
<dbReference type="GO" id="GO:0000155">
    <property type="term" value="F:phosphorelay sensor kinase activity"/>
    <property type="evidence" value="ECO:0007669"/>
    <property type="project" value="InterPro"/>
</dbReference>
<dbReference type="AlphaFoldDB" id="A0A5C6F5K9"/>
<dbReference type="Gene3D" id="3.30.565.10">
    <property type="entry name" value="Histidine kinase-like ATPase, C-terminal domain"/>
    <property type="match status" value="1"/>
</dbReference>
<dbReference type="PRINTS" id="PR00344">
    <property type="entry name" value="BCTRLSENSOR"/>
</dbReference>
<evidence type="ECO:0000256" key="6">
    <source>
        <dbReference type="ARBA" id="ARBA00022777"/>
    </source>
</evidence>
<dbReference type="SUPFAM" id="SSF47384">
    <property type="entry name" value="Homodimeric domain of signal transducing histidine kinase"/>
    <property type="match status" value="1"/>
</dbReference>
<evidence type="ECO:0000259" key="10">
    <source>
        <dbReference type="PROSITE" id="PS50109"/>
    </source>
</evidence>
<accession>A0A5C6F5K9</accession>
<evidence type="ECO:0000256" key="7">
    <source>
        <dbReference type="ARBA" id="ARBA00022840"/>
    </source>
</evidence>
<feature type="region of interest" description="Disordered" evidence="9">
    <location>
        <begin position="477"/>
        <end position="496"/>
    </location>
</feature>
<sequence>MKTSHPTPSHLTTHRAFRRPIGSVAGPSSTASALTNVSATDAAARVISETAHDLRSPLTSVRESIQLIHNGDLGSINEDQRSYLSAAIDQCNCIDQMVGEMVQLERLRTGAPRALRGWTPVANIRRQVDDAIRSWAVPRGIDVLWDSADNDDAAIFADEAMMRRLVVNLATNAIRASREGSSVLIRLMRTESDEMIQWSVIDQGSGISERDIYRIADRQVSFDGGEGLGLSICRQLSAVHFSSLHIRSRLGEGTEVSFSTPAMGPRSVAGAWSRWRVAARVAERGPLQKPGHRRLPQTSATARTLAATEKRVRLDPPSIAIEITSETAKPRCEDRIAAGVVTLGAAVSRENADAFDRLLQTQMQLFELAYRTDTRRWVWVFDVDAHGVDNRIAMINDAATNQIGGVRMAWTPPQMIPVDERRTESRLSDLMVRESLAASKSSTVTDHNEVRLGSSPLVHSDAAAARLDAELRRLSNQMRGQTSRLRQQARNLRPLN</sequence>
<evidence type="ECO:0000256" key="4">
    <source>
        <dbReference type="ARBA" id="ARBA00022679"/>
    </source>
</evidence>
<evidence type="ECO:0000256" key="2">
    <source>
        <dbReference type="ARBA" id="ARBA00012438"/>
    </source>
</evidence>
<reference evidence="11 12" key="1">
    <citation type="submission" date="2019-02" db="EMBL/GenBank/DDBJ databases">
        <title>Deep-cultivation of Planctomycetes and their phenomic and genomic characterization uncovers novel biology.</title>
        <authorList>
            <person name="Wiegand S."/>
            <person name="Jogler M."/>
            <person name="Boedeker C."/>
            <person name="Pinto D."/>
            <person name="Vollmers J."/>
            <person name="Rivas-Marin E."/>
            <person name="Kohn T."/>
            <person name="Peeters S.H."/>
            <person name="Heuer A."/>
            <person name="Rast P."/>
            <person name="Oberbeckmann S."/>
            <person name="Bunk B."/>
            <person name="Jeske O."/>
            <person name="Meyerdierks A."/>
            <person name="Storesund J.E."/>
            <person name="Kallscheuer N."/>
            <person name="Luecker S."/>
            <person name="Lage O.M."/>
            <person name="Pohl T."/>
            <person name="Merkel B.J."/>
            <person name="Hornburger P."/>
            <person name="Mueller R.-W."/>
            <person name="Bruemmer F."/>
            <person name="Labrenz M."/>
            <person name="Spormann A.M."/>
            <person name="Op Den Camp H."/>
            <person name="Overmann J."/>
            <person name="Amann R."/>
            <person name="Jetten M.S.M."/>
            <person name="Mascher T."/>
            <person name="Medema M.H."/>
            <person name="Devos D.P."/>
            <person name="Kaster A.-K."/>
            <person name="Ovreas L."/>
            <person name="Rohde M."/>
            <person name="Galperin M.Y."/>
            <person name="Jogler C."/>
        </authorList>
    </citation>
    <scope>NUCLEOTIDE SEQUENCE [LARGE SCALE GENOMIC DNA]</scope>
    <source>
        <strain evidence="11 12">Poly59</strain>
    </source>
</reference>
<protein>
    <recommendedName>
        <fullName evidence="2">histidine kinase</fullName>
        <ecNumber evidence="2">2.7.13.3</ecNumber>
    </recommendedName>
</protein>
<comment type="caution">
    <text evidence="11">The sequence shown here is derived from an EMBL/GenBank/DDBJ whole genome shotgun (WGS) entry which is preliminary data.</text>
</comment>
<evidence type="ECO:0000256" key="9">
    <source>
        <dbReference type="SAM" id="MobiDB-lite"/>
    </source>
</evidence>
<dbReference type="Gene3D" id="1.10.287.130">
    <property type="match status" value="1"/>
</dbReference>
<dbReference type="EC" id="2.7.13.3" evidence="2"/>
<dbReference type="SUPFAM" id="SSF55874">
    <property type="entry name" value="ATPase domain of HSP90 chaperone/DNA topoisomerase II/histidine kinase"/>
    <property type="match status" value="1"/>
</dbReference>
<keyword evidence="12" id="KW-1185">Reference proteome</keyword>
<gene>
    <name evidence="11" type="primary">yycG_1</name>
    <name evidence="11" type="ORF">Poly59_20070</name>
</gene>
<comment type="catalytic activity">
    <reaction evidence="1">
        <text>ATP + protein L-histidine = ADP + protein N-phospho-L-histidine.</text>
        <dbReference type="EC" id="2.7.13.3"/>
    </reaction>
</comment>
<dbReference type="PANTHER" id="PTHR42878">
    <property type="entry name" value="TWO-COMPONENT HISTIDINE KINASE"/>
    <property type="match status" value="1"/>
</dbReference>
<dbReference type="PROSITE" id="PS50109">
    <property type="entry name" value="HIS_KIN"/>
    <property type="match status" value="1"/>
</dbReference>
<organism evidence="11 12">
    <name type="scientific">Rubripirellula reticaptiva</name>
    <dbReference type="NCBI Taxonomy" id="2528013"/>
    <lineage>
        <taxon>Bacteria</taxon>
        <taxon>Pseudomonadati</taxon>
        <taxon>Planctomycetota</taxon>
        <taxon>Planctomycetia</taxon>
        <taxon>Pirellulales</taxon>
        <taxon>Pirellulaceae</taxon>
        <taxon>Rubripirellula</taxon>
    </lineage>
</organism>
<evidence type="ECO:0000256" key="8">
    <source>
        <dbReference type="ARBA" id="ARBA00023012"/>
    </source>
</evidence>
<evidence type="ECO:0000256" key="1">
    <source>
        <dbReference type="ARBA" id="ARBA00000085"/>
    </source>
</evidence>
<dbReference type="SMART" id="SM00388">
    <property type="entry name" value="HisKA"/>
    <property type="match status" value="1"/>
</dbReference>
<evidence type="ECO:0000256" key="3">
    <source>
        <dbReference type="ARBA" id="ARBA00022553"/>
    </source>
</evidence>
<dbReference type="GO" id="GO:0000156">
    <property type="term" value="F:phosphorelay response regulator activity"/>
    <property type="evidence" value="ECO:0007669"/>
    <property type="project" value="TreeGrafter"/>
</dbReference>
<dbReference type="RefSeq" id="WP_186776125.1">
    <property type="nucleotide sequence ID" value="NZ_SJPX01000002.1"/>
</dbReference>
<dbReference type="InterPro" id="IPR003594">
    <property type="entry name" value="HATPase_dom"/>
</dbReference>
<dbReference type="GO" id="GO:0007234">
    <property type="term" value="P:osmosensory signaling via phosphorelay pathway"/>
    <property type="evidence" value="ECO:0007669"/>
    <property type="project" value="TreeGrafter"/>
</dbReference>
<name>A0A5C6F5K9_9BACT</name>
<dbReference type="GO" id="GO:0030295">
    <property type="term" value="F:protein kinase activator activity"/>
    <property type="evidence" value="ECO:0007669"/>
    <property type="project" value="TreeGrafter"/>
</dbReference>
<proteinExistence type="predicted"/>
<dbReference type="Pfam" id="PF02518">
    <property type="entry name" value="HATPase_c"/>
    <property type="match status" value="1"/>
</dbReference>
<keyword evidence="6 11" id="KW-0418">Kinase</keyword>
<dbReference type="InterPro" id="IPR004358">
    <property type="entry name" value="Sig_transdc_His_kin-like_C"/>
</dbReference>
<keyword evidence="8" id="KW-0902">Two-component regulatory system</keyword>
<keyword evidence="4 11" id="KW-0808">Transferase</keyword>
<evidence type="ECO:0000256" key="5">
    <source>
        <dbReference type="ARBA" id="ARBA00022741"/>
    </source>
</evidence>
<dbReference type="CDD" id="cd00082">
    <property type="entry name" value="HisKA"/>
    <property type="match status" value="1"/>
</dbReference>
<keyword evidence="3" id="KW-0597">Phosphoprotein</keyword>
<feature type="domain" description="Histidine kinase" evidence="10">
    <location>
        <begin position="49"/>
        <end position="264"/>
    </location>
</feature>
<dbReference type="InterPro" id="IPR003661">
    <property type="entry name" value="HisK_dim/P_dom"/>
</dbReference>
<dbReference type="PANTHER" id="PTHR42878:SF7">
    <property type="entry name" value="SENSOR HISTIDINE KINASE GLRK"/>
    <property type="match status" value="1"/>
</dbReference>
<dbReference type="InterPro" id="IPR050351">
    <property type="entry name" value="BphY/WalK/GraS-like"/>
</dbReference>
<dbReference type="EMBL" id="SJPX01000002">
    <property type="protein sequence ID" value="TWU55707.1"/>
    <property type="molecule type" value="Genomic_DNA"/>
</dbReference>